<comment type="caution">
    <text evidence="2">The sequence shown here is derived from an EMBL/GenBank/DDBJ whole genome shotgun (WGS) entry which is preliminary data.</text>
</comment>
<keyword evidence="1" id="KW-0812">Transmembrane</keyword>
<dbReference type="Proteomes" id="UP001291653">
    <property type="component" value="Unassembled WGS sequence"/>
</dbReference>
<evidence type="ECO:0000256" key="1">
    <source>
        <dbReference type="SAM" id="Phobius"/>
    </source>
</evidence>
<feature type="transmembrane region" description="Helical" evidence="1">
    <location>
        <begin position="81"/>
        <end position="100"/>
    </location>
</feature>
<reference evidence="2 3" key="1">
    <citation type="submission" date="2022-10" db="EMBL/GenBank/DDBJ databases">
        <title>Draft genome sequence of Streptomyces sp. YSPA8.</title>
        <authorList>
            <person name="Moriuchi R."/>
            <person name="Dohra H."/>
            <person name="Yamamura H."/>
            <person name="Kodani S."/>
        </authorList>
    </citation>
    <scope>NUCLEOTIDE SEQUENCE [LARGE SCALE GENOMIC DNA]</scope>
    <source>
        <strain evidence="2 3">YSPA8</strain>
    </source>
</reference>
<gene>
    <name evidence="2" type="ORF">SYYSPA8_14825</name>
</gene>
<keyword evidence="3" id="KW-1185">Reference proteome</keyword>
<keyword evidence="1" id="KW-1133">Transmembrane helix</keyword>
<evidence type="ECO:0000313" key="3">
    <source>
        <dbReference type="Proteomes" id="UP001291653"/>
    </source>
</evidence>
<feature type="transmembrane region" description="Helical" evidence="1">
    <location>
        <begin position="53"/>
        <end position="74"/>
    </location>
</feature>
<feature type="transmembrane region" description="Helical" evidence="1">
    <location>
        <begin position="143"/>
        <end position="162"/>
    </location>
</feature>
<feature type="transmembrane region" description="Helical" evidence="1">
    <location>
        <begin position="12"/>
        <end position="33"/>
    </location>
</feature>
<dbReference type="EMBL" id="BSBI01000005">
    <property type="protein sequence ID" value="GLF95584.1"/>
    <property type="molecule type" value="Genomic_DNA"/>
</dbReference>
<name>A0ABQ5NYZ8_9ACTN</name>
<keyword evidence="1" id="KW-0472">Membrane</keyword>
<evidence type="ECO:0000313" key="2">
    <source>
        <dbReference type="EMBL" id="GLF95584.1"/>
    </source>
</evidence>
<sequence>MFGIAEIVLGRVRTLVVAYVRTLAGTLYARFGVAVGPDGLLGLPASDAWIVDTGPSAAVAGLALDGLGFLLQIVALRSIPLYAVGAALAASLAVTAVAAGRSLGARPARAEWSAVGAVRAGPALVALAWLGDRSREGLRGAAFAGYAAAVGGALAPAGFGAAPTDGAEHPRTLRTGG</sequence>
<protein>
    <submittedName>
        <fullName evidence="2">Uncharacterized protein</fullName>
    </submittedName>
</protein>
<accession>A0ABQ5NYZ8</accession>
<proteinExistence type="predicted"/>
<feature type="transmembrane region" description="Helical" evidence="1">
    <location>
        <begin position="112"/>
        <end position="131"/>
    </location>
</feature>
<organism evidence="2 3">
    <name type="scientific">Streptomyces yaizuensis</name>
    <dbReference type="NCBI Taxonomy" id="2989713"/>
    <lineage>
        <taxon>Bacteria</taxon>
        <taxon>Bacillati</taxon>
        <taxon>Actinomycetota</taxon>
        <taxon>Actinomycetes</taxon>
        <taxon>Kitasatosporales</taxon>
        <taxon>Streptomycetaceae</taxon>
        <taxon>Streptomyces</taxon>
    </lineage>
</organism>